<organism evidence="10 11">
    <name type="scientific">Thelonectria olida</name>
    <dbReference type="NCBI Taxonomy" id="1576542"/>
    <lineage>
        <taxon>Eukaryota</taxon>
        <taxon>Fungi</taxon>
        <taxon>Dikarya</taxon>
        <taxon>Ascomycota</taxon>
        <taxon>Pezizomycotina</taxon>
        <taxon>Sordariomycetes</taxon>
        <taxon>Hypocreomycetidae</taxon>
        <taxon>Hypocreales</taxon>
        <taxon>Nectriaceae</taxon>
        <taxon>Thelonectria</taxon>
    </lineage>
</organism>
<dbReference type="GO" id="GO:0016020">
    <property type="term" value="C:membrane"/>
    <property type="evidence" value="ECO:0007669"/>
    <property type="project" value="UniProtKB-SubCell"/>
</dbReference>
<dbReference type="EMBL" id="JAGPYM010000084">
    <property type="protein sequence ID" value="KAH6868936.1"/>
    <property type="molecule type" value="Genomic_DNA"/>
</dbReference>
<evidence type="ECO:0000313" key="11">
    <source>
        <dbReference type="Proteomes" id="UP000777438"/>
    </source>
</evidence>
<dbReference type="Proteomes" id="UP000777438">
    <property type="component" value="Unassembled WGS sequence"/>
</dbReference>
<keyword evidence="2 7" id="KW-0812">Transmembrane</keyword>
<dbReference type="Pfam" id="PF13515">
    <property type="entry name" value="FUSC_2"/>
    <property type="match status" value="1"/>
</dbReference>
<name>A0A9P8VMI7_9HYPO</name>
<evidence type="ECO:0008006" key="12">
    <source>
        <dbReference type="Google" id="ProtNLM"/>
    </source>
</evidence>
<evidence type="ECO:0000256" key="1">
    <source>
        <dbReference type="ARBA" id="ARBA00004141"/>
    </source>
</evidence>
<dbReference type="AlphaFoldDB" id="A0A9P8VMI7"/>
<keyword evidence="11" id="KW-1185">Reference proteome</keyword>
<feature type="compositionally biased region" description="Polar residues" evidence="6">
    <location>
        <begin position="1"/>
        <end position="26"/>
    </location>
</feature>
<keyword evidence="4 7" id="KW-0472">Membrane</keyword>
<proteinExistence type="predicted"/>
<evidence type="ECO:0000256" key="2">
    <source>
        <dbReference type="ARBA" id="ARBA00022692"/>
    </source>
</evidence>
<feature type="region of interest" description="Disordered" evidence="6">
    <location>
        <begin position="869"/>
        <end position="897"/>
    </location>
</feature>
<feature type="region of interest" description="Disordered" evidence="6">
    <location>
        <begin position="420"/>
        <end position="447"/>
    </location>
</feature>
<dbReference type="PANTHER" id="PTHR37994">
    <property type="entry name" value="ARAE_2_N DOMAIN-CONTAINING PROTEIN-RELATED"/>
    <property type="match status" value="1"/>
</dbReference>
<feature type="transmembrane region" description="Helical" evidence="7">
    <location>
        <begin position="618"/>
        <end position="638"/>
    </location>
</feature>
<feature type="region of interest" description="Disordered" evidence="6">
    <location>
        <begin position="1"/>
        <end position="38"/>
    </location>
</feature>
<dbReference type="PANTHER" id="PTHR37994:SF4">
    <property type="entry name" value="ER TRANSPORTER 6TM N-TERMINAL DOMAIN-CONTAINING PROTEIN-RELATED"/>
    <property type="match status" value="1"/>
</dbReference>
<keyword evidence="3 7" id="KW-1133">Transmembrane helix</keyword>
<comment type="caution">
    <text evidence="10">The sequence shown here is derived from an EMBL/GenBank/DDBJ whole genome shotgun (WGS) entry which is preliminary data.</text>
</comment>
<dbReference type="InterPro" id="IPR018823">
    <property type="entry name" value="ArAE_2_N"/>
</dbReference>
<feature type="transmembrane region" description="Helical" evidence="7">
    <location>
        <begin position="689"/>
        <end position="707"/>
    </location>
</feature>
<dbReference type="Pfam" id="PF10337">
    <property type="entry name" value="ArAE_2_N"/>
    <property type="match status" value="1"/>
</dbReference>
<protein>
    <recommendedName>
        <fullName evidence="12">ER transporter 6TM N-terminal domain-containing protein</fullName>
    </recommendedName>
</protein>
<evidence type="ECO:0000313" key="10">
    <source>
        <dbReference type="EMBL" id="KAH6868936.1"/>
    </source>
</evidence>
<feature type="transmembrane region" description="Helical" evidence="7">
    <location>
        <begin position="50"/>
        <end position="70"/>
    </location>
</feature>
<feature type="domain" description="Putative ER transporter 6TM N-terminal" evidence="8">
    <location>
        <begin position="48"/>
        <end position="357"/>
    </location>
</feature>
<gene>
    <name evidence="10" type="ORF">B0T10DRAFT_541774</name>
</gene>
<feature type="transmembrane region" description="Helical" evidence="7">
    <location>
        <begin position="106"/>
        <end position="128"/>
    </location>
</feature>
<feature type="transmembrane region" description="Helical" evidence="7">
    <location>
        <begin position="76"/>
        <end position="97"/>
    </location>
</feature>
<accession>A0A9P8VMI7</accession>
<dbReference type="OrthoDB" id="2274698at2759"/>
<evidence type="ECO:0000256" key="6">
    <source>
        <dbReference type="SAM" id="MobiDB-lite"/>
    </source>
</evidence>
<feature type="transmembrane region" description="Helical" evidence="7">
    <location>
        <begin position="728"/>
        <end position="751"/>
    </location>
</feature>
<reference evidence="10 11" key="1">
    <citation type="journal article" date="2021" name="Nat. Commun.">
        <title>Genetic determinants of endophytism in the Arabidopsis root mycobiome.</title>
        <authorList>
            <person name="Mesny F."/>
            <person name="Miyauchi S."/>
            <person name="Thiergart T."/>
            <person name="Pickel B."/>
            <person name="Atanasova L."/>
            <person name="Karlsson M."/>
            <person name="Huettel B."/>
            <person name="Barry K.W."/>
            <person name="Haridas S."/>
            <person name="Chen C."/>
            <person name="Bauer D."/>
            <person name="Andreopoulos W."/>
            <person name="Pangilinan J."/>
            <person name="LaButti K."/>
            <person name="Riley R."/>
            <person name="Lipzen A."/>
            <person name="Clum A."/>
            <person name="Drula E."/>
            <person name="Henrissat B."/>
            <person name="Kohler A."/>
            <person name="Grigoriev I.V."/>
            <person name="Martin F.M."/>
            <person name="Hacquard S."/>
        </authorList>
    </citation>
    <scope>NUCLEOTIDE SEQUENCE [LARGE SCALE GENOMIC DNA]</scope>
    <source>
        <strain evidence="10 11">MPI-CAGE-CH-0241</strain>
    </source>
</reference>
<feature type="region of interest" description="Disordered" evidence="6">
    <location>
        <begin position="959"/>
        <end position="991"/>
    </location>
</feature>
<feature type="domain" description="Integral membrane bound transporter" evidence="9">
    <location>
        <begin position="612"/>
        <end position="748"/>
    </location>
</feature>
<evidence type="ECO:0000259" key="8">
    <source>
        <dbReference type="Pfam" id="PF10337"/>
    </source>
</evidence>
<evidence type="ECO:0000256" key="4">
    <source>
        <dbReference type="ARBA" id="ARBA00023136"/>
    </source>
</evidence>
<keyword evidence="5" id="KW-0175">Coiled coil</keyword>
<evidence type="ECO:0000259" key="9">
    <source>
        <dbReference type="Pfam" id="PF13515"/>
    </source>
</evidence>
<dbReference type="InterPro" id="IPR049453">
    <property type="entry name" value="Memb_transporter_dom"/>
</dbReference>
<feature type="coiled-coil region" evidence="5">
    <location>
        <begin position="272"/>
        <end position="299"/>
    </location>
</feature>
<feature type="transmembrane region" description="Helical" evidence="7">
    <location>
        <begin position="213"/>
        <end position="233"/>
    </location>
</feature>
<evidence type="ECO:0000256" key="5">
    <source>
        <dbReference type="SAM" id="Coils"/>
    </source>
</evidence>
<evidence type="ECO:0000256" key="7">
    <source>
        <dbReference type="SAM" id="Phobius"/>
    </source>
</evidence>
<evidence type="ECO:0000256" key="3">
    <source>
        <dbReference type="ARBA" id="ARBA00022989"/>
    </source>
</evidence>
<sequence>MASPEKQQNGPPSQSPEKQEPATASDNAEEGPKPKPTTLKHFMDKVGLDAPTLILMFKGSIPPIIGISIYQSTPISTYFTTQGYLIPIISVLAVAILPRDRFIQNLIFNLLSICVGSAISLLALWSSIQARIHTSPPTSQGTAIAPPPYNSSQSAVCAVWLFANIWFANLVRAKLPSFNLPVVIYCILINNSTTSGPTMATTTAAEAFVKEQLLAMLFGMGLATGVSLFVFPISSRMVVIGEFKGLIGLLRKVVGLQKEYLAVLAKEDMFAIETRNAEEREASRDKKKLKANKVEKKAKDEGMAKEAKAAKCLKETVGAIRVLAGKLYGDMTFAKRDVAWGKLDAKDLGETFMLFRNNGHEHHYRYLPPSRRASRNRERQVWSDNMKQMHAPFQILAEAIDQGLEHTGICLEILPKPKVSKKSRSSGSDVVDVEARGGEVNPGDEGSASLVDKKVRQFYSQKISDAMLRNQAQLYVGLYMEQLMHAAGEAVQDLVAFADRKMEDGTMKHKRLLFPSGYLLWKWLTSIFKGQDTSVKQNPDIMETNFVYYGDGYNQKKDPEHLPATNIWQHIGNGLRRISAVLGSKESAFGFRVACATMTIGIVSFLEQTQVFFRDQRLDWAMITIAIGMTITSGQSVFGFFSRVGGTCLAMISSLVIWYIVDQKTPGVIVFLWLFIFTEYYFFKFPRFIPAVMITITTQIIILGYELQVRRLGEAVAAQSGQPYYPTYLLAPYRLAVVAGGSLVAFFWTIFPAPLTDRTWLRQDLSATLYLLANYSSVITATMQSKHEETASDIESETSPGYRLLKARRKIFGKVMRLMSSMESRVVWQRWEPAIGGRFPVETYQEMIMRSARILNYLTLMSYALTQPPRTHETENDSDDEQAEDRATGASDAEADAQDNRWWRALAEVLPKVEPTHHTILSTLTLLSNSMLSGQSLPPFLPLPRPYETTQRLMQLPKDDTATEPGQDDDPSLPRRDASGGHGNPGMTTIDLRQEAPDHVAEKYTRRDPQPQSEDASNMELRGYAEFVVMQVCSRLVCDDLEGLVRAVRGLVGVVDFSFRVDASQANERPLAWRRPIWSVATMGKGKAMRDSEP</sequence>
<comment type="subcellular location">
    <subcellularLocation>
        <location evidence="1">Membrane</location>
        <topology evidence="1">Multi-pass membrane protein</topology>
    </subcellularLocation>
</comment>